<reference evidence="2 3" key="1">
    <citation type="submission" date="2018-01" db="EMBL/GenBank/DDBJ databases">
        <title>Genomic Encyclopedia of Type Strains, Phase III (KMG-III): the genomes of soil and plant-associated and newly described type strains.</title>
        <authorList>
            <person name="Whitman W."/>
        </authorList>
    </citation>
    <scope>NUCLEOTIDE SEQUENCE [LARGE SCALE GENOMIC DNA]</scope>
    <source>
        <strain evidence="2 3">JCM 18070</strain>
    </source>
</reference>
<dbReference type="Proteomes" id="UP000237381">
    <property type="component" value="Unassembled WGS sequence"/>
</dbReference>
<dbReference type="RefSeq" id="WP_103706698.1">
    <property type="nucleotide sequence ID" value="NZ_PQGA01000017.1"/>
</dbReference>
<dbReference type="OrthoDB" id="9030534at2"/>
<keyword evidence="3" id="KW-1185">Reference proteome</keyword>
<feature type="chain" id="PRO_5015671541" evidence="1">
    <location>
        <begin position="23"/>
        <end position="96"/>
    </location>
</feature>
<dbReference type="InterPro" id="IPR025421">
    <property type="entry name" value="DUF4148"/>
</dbReference>
<organism evidence="2 3">
    <name type="scientific">Paraburkholderia eburnea</name>
    <dbReference type="NCBI Taxonomy" id="1189126"/>
    <lineage>
        <taxon>Bacteria</taxon>
        <taxon>Pseudomonadati</taxon>
        <taxon>Pseudomonadota</taxon>
        <taxon>Betaproteobacteria</taxon>
        <taxon>Burkholderiales</taxon>
        <taxon>Burkholderiaceae</taxon>
        <taxon>Paraburkholderia</taxon>
    </lineage>
</organism>
<evidence type="ECO:0000313" key="3">
    <source>
        <dbReference type="Proteomes" id="UP000237381"/>
    </source>
</evidence>
<comment type="caution">
    <text evidence="2">The sequence shown here is derived from an EMBL/GenBank/DDBJ whole genome shotgun (WGS) entry which is preliminary data.</text>
</comment>
<dbReference type="Pfam" id="PF13663">
    <property type="entry name" value="DUF4148"/>
    <property type="match status" value="1"/>
</dbReference>
<dbReference type="AlphaFoldDB" id="A0A2S4LZ30"/>
<feature type="signal peptide" evidence="1">
    <location>
        <begin position="1"/>
        <end position="22"/>
    </location>
</feature>
<name>A0A2S4LZ30_9BURK</name>
<gene>
    <name evidence="2" type="ORF">B0G62_11742</name>
</gene>
<accession>A0A2S4LZ30</accession>
<dbReference type="EMBL" id="PQGA01000017">
    <property type="protein sequence ID" value="POR47668.1"/>
    <property type="molecule type" value="Genomic_DNA"/>
</dbReference>
<proteinExistence type="predicted"/>
<evidence type="ECO:0000313" key="2">
    <source>
        <dbReference type="EMBL" id="POR47668.1"/>
    </source>
</evidence>
<protein>
    <submittedName>
        <fullName evidence="2">Uncharacterized protein DUF4148</fullName>
    </submittedName>
</protein>
<sequence length="96" mass="10264">MRANLQYLAALAAATVSLAAHAGPHLTQQQCMGYPFKHVAAGKVTHAQLMDELGELEARGYHPGSDDGTYPADLQAAQKALTADYSADCLKLHRKT</sequence>
<keyword evidence="1" id="KW-0732">Signal</keyword>
<evidence type="ECO:0000256" key="1">
    <source>
        <dbReference type="SAM" id="SignalP"/>
    </source>
</evidence>